<organism evidence="2 3">
    <name type="scientific">Streptomyces subrutilus</name>
    <dbReference type="NCBI Taxonomy" id="36818"/>
    <lineage>
        <taxon>Bacteria</taxon>
        <taxon>Bacillati</taxon>
        <taxon>Actinomycetota</taxon>
        <taxon>Actinomycetes</taxon>
        <taxon>Kitasatosporales</taxon>
        <taxon>Streptomycetaceae</taxon>
        <taxon>Streptomyces</taxon>
    </lineage>
</organism>
<dbReference type="AlphaFoldDB" id="A0A1E5PPB4"/>
<dbReference type="RefSeq" id="WP_069919694.1">
    <property type="nucleotide sequence ID" value="NZ_MEHK01000001.1"/>
</dbReference>
<evidence type="ECO:0000256" key="1">
    <source>
        <dbReference type="SAM" id="MobiDB-lite"/>
    </source>
</evidence>
<dbReference type="EMBL" id="MEHK01000001">
    <property type="protein sequence ID" value="OEJ31395.1"/>
    <property type="molecule type" value="Genomic_DNA"/>
</dbReference>
<name>A0A1E5PPB4_9ACTN</name>
<feature type="compositionally biased region" description="Low complexity" evidence="1">
    <location>
        <begin position="17"/>
        <end position="29"/>
    </location>
</feature>
<reference evidence="2 3" key="1">
    <citation type="submission" date="2016-08" db="EMBL/GenBank/DDBJ databases">
        <title>The complete genome of Streptomyces subrutilus 10-1-1.</title>
        <authorList>
            <person name="Chen X."/>
        </authorList>
    </citation>
    <scope>NUCLEOTIDE SEQUENCE [LARGE SCALE GENOMIC DNA]</scope>
    <source>
        <strain evidence="2 3">10-1-1</strain>
    </source>
</reference>
<evidence type="ECO:0000313" key="2">
    <source>
        <dbReference type="EMBL" id="OEJ31395.1"/>
    </source>
</evidence>
<proteinExistence type="predicted"/>
<dbReference type="Proteomes" id="UP000095705">
    <property type="component" value="Unassembled WGS sequence"/>
</dbReference>
<keyword evidence="3" id="KW-1185">Reference proteome</keyword>
<gene>
    <name evidence="2" type="ORF">BGK67_08615</name>
</gene>
<sequence length="87" mass="8450">MLLGPYVPLDGRATGSAGPALPDPLDGLPAGAAPEPVTVVRLAEYAGRVAAGGGAGPLLLCAGGPAGRRTDSGAAGRLSAVTGWRWC</sequence>
<accession>A0A1E5PPB4</accession>
<evidence type="ECO:0000313" key="3">
    <source>
        <dbReference type="Proteomes" id="UP000095705"/>
    </source>
</evidence>
<protein>
    <submittedName>
        <fullName evidence="2">Uncharacterized protein</fullName>
    </submittedName>
</protein>
<feature type="region of interest" description="Disordered" evidence="1">
    <location>
        <begin position="1"/>
        <end position="29"/>
    </location>
</feature>
<comment type="caution">
    <text evidence="2">The sequence shown here is derived from an EMBL/GenBank/DDBJ whole genome shotgun (WGS) entry which is preliminary data.</text>
</comment>